<dbReference type="OMA" id="VTIMINW"/>
<dbReference type="PANTHER" id="PTHR45950:SF7">
    <property type="entry name" value="HOMEOBOX-LEUCINE ZIPPER PROTEIN ATHB-14"/>
    <property type="match status" value="1"/>
</dbReference>
<feature type="domain" description="START" evidence="2">
    <location>
        <begin position="1"/>
        <end position="68"/>
    </location>
</feature>
<accession>A0A1R3L6C3</accession>
<dbReference type="SUPFAM" id="SSF55961">
    <property type="entry name" value="Bet v1-like"/>
    <property type="match status" value="1"/>
</dbReference>
<protein>
    <recommendedName>
        <fullName evidence="2">START domain-containing protein</fullName>
    </recommendedName>
</protein>
<sequence>MICERSLTPSTGGPAGPPASGLLRAEMLPSGYLIRPCEDGGSMIHIVDHVDLDVSVESLAKSLSPLVKLHKKTSGEIAYGGVRKPVVLMTFSHRLSKGFNDAVNGFTDDGWSLLGSDGVEDVTIMINWSPNKLFGSHANSSIFSPIGGGILSAKASMLLQVSLLPSGFIRYLYLISI</sequence>
<dbReference type="PROSITE" id="PS50848">
    <property type="entry name" value="START"/>
    <property type="match status" value="1"/>
</dbReference>
<dbReference type="PANTHER" id="PTHR45950">
    <property type="entry name" value="HOMEOBOX-LEUCINE ZIPPER PROTEIN ATHB-14"/>
    <property type="match status" value="1"/>
</dbReference>
<dbReference type="InterPro" id="IPR002913">
    <property type="entry name" value="START_lipid-bd_dom"/>
</dbReference>
<evidence type="ECO:0000256" key="1">
    <source>
        <dbReference type="SAM" id="MobiDB-lite"/>
    </source>
</evidence>
<name>A0A1R3L6C3_ASPOF</name>
<dbReference type="InterPro" id="IPR044830">
    <property type="entry name" value="HD-Zip_III"/>
</dbReference>
<gene>
    <name evidence="3" type="ORF">A4U43_UnF6890</name>
</gene>
<dbReference type="EMBL" id="KV863715">
    <property type="protein sequence ID" value="ONK55162.1"/>
    <property type="molecule type" value="Genomic_DNA"/>
</dbReference>
<dbReference type="InterPro" id="IPR023393">
    <property type="entry name" value="START-like_dom_sf"/>
</dbReference>
<dbReference type="GO" id="GO:0003700">
    <property type="term" value="F:DNA-binding transcription factor activity"/>
    <property type="evidence" value="ECO:0007669"/>
    <property type="project" value="InterPro"/>
</dbReference>
<evidence type="ECO:0000313" key="3">
    <source>
        <dbReference type="EMBL" id="ONK55162.1"/>
    </source>
</evidence>
<proteinExistence type="predicted"/>
<dbReference type="GO" id="GO:0008289">
    <property type="term" value="F:lipid binding"/>
    <property type="evidence" value="ECO:0007669"/>
    <property type="project" value="InterPro"/>
</dbReference>
<dbReference type="AlphaFoldDB" id="A0A1R3L6C3"/>
<dbReference type="Pfam" id="PF01852">
    <property type="entry name" value="START"/>
    <property type="match status" value="1"/>
</dbReference>
<dbReference type="Proteomes" id="UP000243459">
    <property type="component" value="Unassembled WGS sequence"/>
</dbReference>
<dbReference type="Gene3D" id="3.30.530.20">
    <property type="match status" value="1"/>
</dbReference>
<organism evidence="3 4">
    <name type="scientific">Asparagus officinalis</name>
    <name type="common">Garden asparagus</name>
    <dbReference type="NCBI Taxonomy" id="4686"/>
    <lineage>
        <taxon>Eukaryota</taxon>
        <taxon>Viridiplantae</taxon>
        <taxon>Streptophyta</taxon>
        <taxon>Embryophyta</taxon>
        <taxon>Tracheophyta</taxon>
        <taxon>Spermatophyta</taxon>
        <taxon>Magnoliopsida</taxon>
        <taxon>Liliopsida</taxon>
        <taxon>Asparagales</taxon>
        <taxon>Asparagaceae</taxon>
        <taxon>Asparagoideae</taxon>
        <taxon>Asparagus</taxon>
    </lineage>
</organism>
<evidence type="ECO:0000259" key="2">
    <source>
        <dbReference type="PROSITE" id="PS50848"/>
    </source>
</evidence>
<evidence type="ECO:0000313" key="4">
    <source>
        <dbReference type="Proteomes" id="UP000243459"/>
    </source>
</evidence>
<reference evidence="4" key="1">
    <citation type="journal article" date="2017" name="Nat. Commun.">
        <title>The asparagus genome sheds light on the origin and evolution of a young Y chromosome.</title>
        <authorList>
            <person name="Harkess A."/>
            <person name="Zhou J."/>
            <person name="Xu C."/>
            <person name="Bowers J.E."/>
            <person name="Van der Hulst R."/>
            <person name="Ayyampalayam S."/>
            <person name="Mercati F."/>
            <person name="Riccardi P."/>
            <person name="McKain M.R."/>
            <person name="Kakrana A."/>
            <person name="Tang H."/>
            <person name="Ray J."/>
            <person name="Groenendijk J."/>
            <person name="Arikit S."/>
            <person name="Mathioni S.M."/>
            <person name="Nakano M."/>
            <person name="Shan H."/>
            <person name="Telgmann-Rauber A."/>
            <person name="Kanno A."/>
            <person name="Yue Z."/>
            <person name="Chen H."/>
            <person name="Li W."/>
            <person name="Chen Y."/>
            <person name="Xu X."/>
            <person name="Zhang Y."/>
            <person name="Luo S."/>
            <person name="Chen H."/>
            <person name="Gao J."/>
            <person name="Mao Z."/>
            <person name="Pires J.C."/>
            <person name="Luo M."/>
            <person name="Kudrna D."/>
            <person name="Wing R.A."/>
            <person name="Meyers B.C."/>
            <person name="Yi K."/>
            <person name="Kong H."/>
            <person name="Lavrijsen P."/>
            <person name="Sunseri F."/>
            <person name="Falavigna A."/>
            <person name="Ye Y."/>
            <person name="Leebens-Mack J.H."/>
            <person name="Chen G."/>
        </authorList>
    </citation>
    <scope>NUCLEOTIDE SEQUENCE [LARGE SCALE GENOMIC DNA]</scope>
    <source>
        <strain evidence="4">cv. DH0086</strain>
    </source>
</reference>
<keyword evidence="4" id="KW-1185">Reference proteome</keyword>
<feature type="region of interest" description="Disordered" evidence="1">
    <location>
        <begin position="1"/>
        <end position="20"/>
    </location>
</feature>
<dbReference type="Gramene" id="ONK55162">
    <property type="protein sequence ID" value="ONK55162"/>
    <property type="gene ID" value="A4U43_UnF6890"/>
</dbReference>